<feature type="compositionally biased region" description="Basic residues" evidence="1">
    <location>
        <begin position="107"/>
        <end position="117"/>
    </location>
</feature>
<evidence type="ECO:0000313" key="4">
    <source>
        <dbReference type="RefSeq" id="XP_008778536.2"/>
    </source>
</evidence>
<dbReference type="Gene3D" id="3.90.810.10">
    <property type="entry name" value="CRIB domain"/>
    <property type="match status" value="1"/>
</dbReference>
<dbReference type="GeneID" id="103698319"/>
<feature type="region of interest" description="Disordered" evidence="1">
    <location>
        <begin position="56"/>
        <end position="155"/>
    </location>
</feature>
<dbReference type="CDD" id="cd00132">
    <property type="entry name" value="CRIB"/>
    <property type="match status" value="1"/>
</dbReference>
<dbReference type="PROSITE" id="PS50108">
    <property type="entry name" value="CRIB"/>
    <property type="match status" value="1"/>
</dbReference>
<dbReference type="SMART" id="SM00285">
    <property type="entry name" value="PBD"/>
    <property type="match status" value="1"/>
</dbReference>
<gene>
    <name evidence="4 5" type="primary">LOC103698319</name>
</gene>
<dbReference type="KEGG" id="pda:103698319"/>
<evidence type="ECO:0000313" key="5">
    <source>
        <dbReference type="RefSeq" id="XP_038987722.1"/>
    </source>
</evidence>
<name>A0A8B7BJM8_PHODC</name>
<dbReference type="PANTHER" id="PTHR47846">
    <property type="entry name" value="OS06G0681300 PROTEIN-RELATED"/>
    <property type="match status" value="1"/>
</dbReference>
<evidence type="ECO:0000259" key="2">
    <source>
        <dbReference type="PROSITE" id="PS50108"/>
    </source>
</evidence>
<reference evidence="4 5" key="2">
    <citation type="submission" date="2025-04" db="UniProtKB">
        <authorList>
            <consortium name="RefSeq"/>
        </authorList>
    </citation>
    <scope>IDENTIFICATION</scope>
    <source>
        <tissue evidence="4 5">Young leaves</tissue>
    </source>
</reference>
<organism evidence="3 4">
    <name type="scientific">Phoenix dactylifera</name>
    <name type="common">Date palm</name>
    <dbReference type="NCBI Taxonomy" id="42345"/>
    <lineage>
        <taxon>Eukaryota</taxon>
        <taxon>Viridiplantae</taxon>
        <taxon>Streptophyta</taxon>
        <taxon>Embryophyta</taxon>
        <taxon>Tracheophyta</taxon>
        <taxon>Spermatophyta</taxon>
        <taxon>Magnoliopsida</taxon>
        <taxon>Liliopsida</taxon>
        <taxon>Arecaceae</taxon>
        <taxon>Coryphoideae</taxon>
        <taxon>Phoeniceae</taxon>
        <taxon>Phoenix</taxon>
    </lineage>
</organism>
<evidence type="ECO:0000256" key="1">
    <source>
        <dbReference type="SAM" id="MobiDB-lite"/>
    </source>
</evidence>
<sequence length="155" mass="17197">MATKVKGFFKGFKNITQIFVVKEHEMEIGYPTDVKHVAHIGWDSASVNAPSWMNEFKTSNDLSTTPLSSHGQTRETSRISQKSDQPRGLQPTLVANVDCTHPDKPKAPRKTKRKKCKVSSPSSSSRSSRRSSRSRAAQCTTVEEAGEMSQICTLE</sequence>
<dbReference type="Proteomes" id="UP000228380">
    <property type="component" value="Chromosome 11"/>
</dbReference>
<protein>
    <submittedName>
        <fullName evidence="4 5">CRIB domain-containing protein RIC10-like</fullName>
    </submittedName>
</protein>
<dbReference type="AlphaFoldDB" id="A0A8B7BJM8"/>
<dbReference type="PANTHER" id="PTHR47846:SF4">
    <property type="entry name" value="WASP-RELATED PROTEIN"/>
    <property type="match status" value="1"/>
</dbReference>
<feature type="compositionally biased region" description="Polar residues" evidence="1">
    <location>
        <begin position="56"/>
        <end position="71"/>
    </location>
</feature>
<reference evidence="3" key="1">
    <citation type="journal article" date="2019" name="Nat. Commun.">
        <title>Genome-wide association mapping of date palm fruit traits.</title>
        <authorList>
            <person name="Hazzouri K.M."/>
            <person name="Gros-Balthazard M."/>
            <person name="Flowers J.M."/>
            <person name="Copetti D."/>
            <person name="Lemansour A."/>
            <person name="Lebrun M."/>
            <person name="Masmoudi K."/>
            <person name="Ferrand S."/>
            <person name="Dhar M.I."/>
            <person name="Fresquez Z.A."/>
            <person name="Rosas U."/>
            <person name="Zhang J."/>
            <person name="Talag J."/>
            <person name="Lee S."/>
            <person name="Kudrna D."/>
            <person name="Powell R.F."/>
            <person name="Leitch I.J."/>
            <person name="Krueger R.R."/>
            <person name="Wing R.A."/>
            <person name="Amiri K.M.A."/>
            <person name="Purugganan M.D."/>
        </authorList>
    </citation>
    <scope>NUCLEOTIDE SEQUENCE [LARGE SCALE GENOMIC DNA]</scope>
    <source>
        <strain evidence="3">cv. Khalas</strain>
    </source>
</reference>
<feature type="domain" description="CRIB" evidence="2">
    <location>
        <begin position="28"/>
        <end position="41"/>
    </location>
</feature>
<dbReference type="FunFam" id="3.90.810.10:FF:000029">
    <property type="entry name" value="Elongation factor Ts, mitochondrial"/>
    <property type="match status" value="1"/>
</dbReference>
<dbReference type="Pfam" id="PF00786">
    <property type="entry name" value="PBD"/>
    <property type="match status" value="1"/>
</dbReference>
<proteinExistence type="predicted"/>
<dbReference type="RefSeq" id="XP_008778536.2">
    <property type="nucleotide sequence ID" value="XM_008780314.4"/>
</dbReference>
<evidence type="ECO:0000313" key="3">
    <source>
        <dbReference type="Proteomes" id="UP000228380"/>
    </source>
</evidence>
<dbReference type="InterPro" id="IPR036936">
    <property type="entry name" value="CRIB_dom_sf"/>
</dbReference>
<dbReference type="InterPro" id="IPR000095">
    <property type="entry name" value="CRIB_dom"/>
</dbReference>
<accession>A0A8B7BJM8</accession>
<dbReference type="OrthoDB" id="4206278at2759"/>
<dbReference type="RefSeq" id="XP_038987722.1">
    <property type="nucleotide sequence ID" value="XM_039131794.1"/>
</dbReference>
<keyword evidence="3" id="KW-1185">Reference proteome</keyword>